<dbReference type="PANTHER" id="PTHR24291">
    <property type="entry name" value="CYTOCHROME P450 FAMILY 4"/>
    <property type="match status" value="1"/>
</dbReference>
<comment type="similarity">
    <text evidence="5 14">Belongs to the cytochrome P450 family.</text>
</comment>
<evidence type="ECO:0000256" key="10">
    <source>
        <dbReference type="ARBA" id="ARBA00023002"/>
    </source>
</evidence>
<evidence type="ECO:0000256" key="7">
    <source>
        <dbReference type="ARBA" id="ARBA00022723"/>
    </source>
</evidence>
<keyword evidence="8" id="KW-0256">Endoplasmic reticulum</keyword>
<feature type="transmembrane region" description="Helical" evidence="15">
    <location>
        <begin position="5"/>
        <end position="23"/>
    </location>
</feature>
<evidence type="ECO:0000256" key="3">
    <source>
        <dbReference type="ARBA" id="ARBA00004174"/>
    </source>
</evidence>
<evidence type="ECO:0000256" key="12">
    <source>
        <dbReference type="ARBA" id="ARBA00023033"/>
    </source>
</evidence>
<evidence type="ECO:0000256" key="6">
    <source>
        <dbReference type="ARBA" id="ARBA00022617"/>
    </source>
</evidence>
<keyword evidence="12 14" id="KW-0503">Monooxygenase</keyword>
<name>A0ABP1NI58_XYLVO</name>
<keyword evidence="9" id="KW-0492">Microsome</keyword>
<evidence type="ECO:0000256" key="2">
    <source>
        <dbReference type="ARBA" id="ARBA00003690"/>
    </source>
</evidence>
<gene>
    <name evidence="16" type="ORF">XYLVIOL_LOCUS4597</name>
</gene>
<comment type="function">
    <text evidence="2">May be involved in the metabolism of insect hormones and in the breakdown of synthetic insecticides.</text>
</comment>
<proteinExistence type="inferred from homology"/>
<evidence type="ECO:0008006" key="18">
    <source>
        <dbReference type="Google" id="ProtNLM"/>
    </source>
</evidence>
<dbReference type="Gene3D" id="1.10.630.10">
    <property type="entry name" value="Cytochrome P450"/>
    <property type="match status" value="1"/>
</dbReference>
<keyword evidence="7 14" id="KW-0479">Metal-binding</keyword>
<dbReference type="InterPro" id="IPR036396">
    <property type="entry name" value="Cyt_P450_sf"/>
</dbReference>
<keyword evidence="10 14" id="KW-0560">Oxidoreductase</keyword>
<dbReference type="InterPro" id="IPR017972">
    <property type="entry name" value="Cyt_P450_CS"/>
</dbReference>
<keyword evidence="17" id="KW-1185">Reference proteome</keyword>
<keyword evidence="13 15" id="KW-0472">Membrane</keyword>
<evidence type="ECO:0000256" key="4">
    <source>
        <dbReference type="ARBA" id="ARBA00004406"/>
    </source>
</evidence>
<keyword evidence="11 14" id="KW-0408">Iron</keyword>
<dbReference type="CDD" id="cd20628">
    <property type="entry name" value="CYP4"/>
    <property type="match status" value="1"/>
</dbReference>
<evidence type="ECO:0000313" key="16">
    <source>
        <dbReference type="EMBL" id="CAL7940662.1"/>
    </source>
</evidence>
<dbReference type="PROSITE" id="PS00086">
    <property type="entry name" value="CYTOCHROME_P450"/>
    <property type="match status" value="1"/>
</dbReference>
<dbReference type="InterPro" id="IPR002403">
    <property type="entry name" value="Cyt_P450_E_grp-IV"/>
</dbReference>
<dbReference type="PANTHER" id="PTHR24291:SF189">
    <property type="entry name" value="CYTOCHROME P450 4C3-RELATED"/>
    <property type="match status" value="1"/>
</dbReference>
<sequence>MITEILCFVTFIVAIHYFVLHYGNRGRKINLIPGPIVVPFLGTLYMLQSSRRDIWETFRKLNAQYYKIYRLWSVTCAYINVHRPEHVETIIGNTKFTHKSWLYRILEPWLGTGLLTASGSKWQTRRKMLTPAFHFNVLQQFVDTIINEGELLIERLKKEGGPTVQDLFNLISECTLNTISETAMGISLKDPDMANYQCKYRQAMHDMIQYIIYRMVRPWFYSNAIFNLTPTKWLQSKLLKILHGFSRKIIQERKQYHEQTNGHCPTGDKDDSTLINGNDYLRTVRKKKLAMLDLLISAHRSNQIDDEGIREEVDTFIFKGHDTTAVCICFTIMLFAEHKEIQDQARAEVKEVMERNDGKLNMTAIQELSYLERCIKESLRLYPSVPSISRETETNVKFGNYEVPNKTAVIVHIFDTHRDPRYWPNPTVFDPDRFLPENSRGRHPYSYIPFSAGPRNCIGQKFAMLELKSVMALLLYNFSLEPVDYLKDVQFFLDMVLRPSHPVRSKFVPL</sequence>
<keyword evidence="15" id="KW-0812">Transmembrane</keyword>
<evidence type="ECO:0000256" key="8">
    <source>
        <dbReference type="ARBA" id="ARBA00022824"/>
    </source>
</evidence>
<dbReference type="PRINTS" id="PR00465">
    <property type="entry name" value="EP450IV"/>
</dbReference>
<protein>
    <recommendedName>
        <fullName evidence="18">Cytochrome P450</fullName>
    </recommendedName>
</protein>
<reference evidence="16 17" key="1">
    <citation type="submission" date="2024-08" db="EMBL/GenBank/DDBJ databases">
        <authorList>
            <person name="Will J Nash"/>
            <person name="Angela Man"/>
            <person name="Seanna McTaggart"/>
            <person name="Kendall Baker"/>
            <person name="Tom Barker"/>
            <person name="Leah Catchpole"/>
            <person name="Alex Durrant"/>
            <person name="Karim Gharbi"/>
            <person name="Naomi Irish"/>
            <person name="Gemy Kaithakottil"/>
            <person name="Debby Ku"/>
            <person name="Aaliyah Providence"/>
            <person name="Felix Shaw"/>
            <person name="David Swarbreck"/>
            <person name="Chris Watkins"/>
            <person name="Ann M. McCartney"/>
            <person name="Giulio Formenti"/>
            <person name="Alice Mouton"/>
            <person name="Noel Vella"/>
            <person name="Bjorn M von Reumont"/>
            <person name="Adriana Vella"/>
            <person name="Wilfried Haerty"/>
        </authorList>
    </citation>
    <scope>NUCLEOTIDE SEQUENCE [LARGE SCALE GENOMIC DNA]</scope>
</reference>
<evidence type="ECO:0000313" key="17">
    <source>
        <dbReference type="Proteomes" id="UP001642520"/>
    </source>
</evidence>
<evidence type="ECO:0000256" key="5">
    <source>
        <dbReference type="ARBA" id="ARBA00010617"/>
    </source>
</evidence>
<accession>A0ABP1NI58</accession>
<evidence type="ECO:0000256" key="9">
    <source>
        <dbReference type="ARBA" id="ARBA00022848"/>
    </source>
</evidence>
<dbReference type="Pfam" id="PF00067">
    <property type="entry name" value="p450"/>
    <property type="match status" value="1"/>
</dbReference>
<dbReference type="Proteomes" id="UP001642520">
    <property type="component" value="Unassembled WGS sequence"/>
</dbReference>
<comment type="cofactor">
    <cofactor evidence="1">
        <name>heme</name>
        <dbReference type="ChEBI" id="CHEBI:30413"/>
    </cofactor>
</comment>
<evidence type="ECO:0000256" key="14">
    <source>
        <dbReference type="RuleBase" id="RU000461"/>
    </source>
</evidence>
<dbReference type="PRINTS" id="PR00385">
    <property type="entry name" value="P450"/>
</dbReference>
<keyword evidence="6 14" id="KW-0349">Heme</keyword>
<dbReference type="EMBL" id="CAXAJV020001290">
    <property type="protein sequence ID" value="CAL7940662.1"/>
    <property type="molecule type" value="Genomic_DNA"/>
</dbReference>
<evidence type="ECO:0000256" key="1">
    <source>
        <dbReference type="ARBA" id="ARBA00001971"/>
    </source>
</evidence>
<keyword evidence="15" id="KW-1133">Transmembrane helix</keyword>
<comment type="subcellular location">
    <subcellularLocation>
        <location evidence="4">Endoplasmic reticulum membrane</location>
        <topology evidence="4">Peripheral membrane protein</topology>
    </subcellularLocation>
    <subcellularLocation>
        <location evidence="3">Microsome membrane</location>
        <topology evidence="3">Peripheral membrane protein</topology>
    </subcellularLocation>
</comment>
<dbReference type="InterPro" id="IPR050196">
    <property type="entry name" value="Cytochrome_P450_Monoox"/>
</dbReference>
<dbReference type="InterPro" id="IPR001128">
    <property type="entry name" value="Cyt_P450"/>
</dbReference>
<evidence type="ECO:0000256" key="13">
    <source>
        <dbReference type="ARBA" id="ARBA00023136"/>
    </source>
</evidence>
<evidence type="ECO:0000256" key="11">
    <source>
        <dbReference type="ARBA" id="ARBA00023004"/>
    </source>
</evidence>
<dbReference type="SUPFAM" id="SSF48264">
    <property type="entry name" value="Cytochrome P450"/>
    <property type="match status" value="1"/>
</dbReference>
<organism evidence="16 17">
    <name type="scientific">Xylocopa violacea</name>
    <name type="common">Violet carpenter bee</name>
    <name type="synonym">Apis violacea</name>
    <dbReference type="NCBI Taxonomy" id="135666"/>
    <lineage>
        <taxon>Eukaryota</taxon>
        <taxon>Metazoa</taxon>
        <taxon>Ecdysozoa</taxon>
        <taxon>Arthropoda</taxon>
        <taxon>Hexapoda</taxon>
        <taxon>Insecta</taxon>
        <taxon>Pterygota</taxon>
        <taxon>Neoptera</taxon>
        <taxon>Endopterygota</taxon>
        <taxon>Hymenoptera</taxon>
        <taxon>Apocrita</taxon>
        <taxon>Aculeata</taxon>
        <taxon>Apoidea</taxon>
        <taxon>Anthophila</taxon>
        <taxon>Apidae</taxon>
        <taxon>Xylocopa</taxon>
        <taxon>Xylocopa</taxon>
    </lineage>
</organism>
<evidence type="ECO:0000256" key="15">
    <source>
        <dbReference type="SAM" id="Phobius"/>
    </source>
</evidence>
<comment type="caution">
    <text evidence="16">The sequence shown here is derived from an EMBL/GenBank/DDBJ whole genome shotgun (WGS) entry which is preliminary data.</text>
</comment>